<sequence>MGEDTAIIDNLNINQETEDNATETIFVTRIKGDYYLDGEDVPAYMKYTYYRPSDGAVFRGILQIYYIRAEVIDDVVWWHGFYDGTLTFQFYTY</sequence>
<dbReference type="RefSeq" id="WP_093752268.1">
    <property type="nucleotide sequence ID" value="NZ_FNNG01000005.1"/>
</dbReference>
<evidence type="ECO:0000313" key="2">
    <source>
        <dbReference type="Proteomes" id="UP000198828"/>
    </source>
</evidence>
<protein>
    <submittedName>
        <fullName evidence="1">Uncharacterized protein</fullName>
    </submittedName>
</protein>
<name>A0A1H2XI25_9FIRM</name>
<keyword evidence="2" id="KW-1185">Reference proteome</keyword>
<dbReference type="Proteomes" id="UP000198828">
    <property type="component" value="Unassembled WGS sequence"/>
</dbReference>
<accession>A0A1H2XI25</accession>
<evidence type="ECO:0000313" key="1">
    <source>
        <dbReference type="EMBL" id="SDW92466.1"/>
    </source>
</evidence>
<dbReference type="AlphaFoldDB" id="A0A1H2XI25"/>
<proteinExistence type="predicted"/>
<reference evidence="1 2" key="1">
    <citation type="submission" date="2016-10" db="EMBL/GenBank/DDBJ databases">
        <authorList>
            <person name="de Groot N.N."/>
        </authorList>
    </citation>
    <scope>NUCLEOTIDE SEQUENCE [LARGE SCALE GENOMIC DNA]</scope>
    <source>
        <strain evidence="1 2">DSM 23310</strain>
    </source>
</reference>
<dbReference type="EMBL" id="FNNG01000005">
    <property type="protein sequence ID" value="SDW92466.1"/>
    <property type="molecule type" value="Genomic_DNA"/>
</dbReference>
<organism evidence="1 2">
    <name type="scientific">Tepidimicrobium xylanilyticum</name>
    <dbReference type="NCBI Taxonomy" id="1123352"/>
    <lineage>
        <taxon>Bacteria</taxon>
        <taxon>Bacillati</taxon>
        <taxon>Bacillota</taxon>
        <taxon>Tissierellia</taxon>
        <taxon>Tissierellales</taxon>
        <taxon>Tepidimicrobiaceae</taxon>
        <taxon>Tepidimicrobium</taxon>
    </lineage>
</organism>
<gene>
    <name evidence="1" type="ORF">SAMN05660923_01447</name>
</gene>